<comment type="caution">
    <text evidence="3">The sequence shown here is derived from an EMBL/GenBank/DDBJ whole genome shotgun (WGS) entry which is preliminary data.</text>
</comment>
<evidence type="ECO:0000313" key="4">
    <source>
        <dbReference type="Proteomes" id="UP001341840"/>
    </source>
</evidence>
<gene>
    <name evidence="3" type="ORF">PIB30_081424</name>
</gene>
<reference evidence="3 4" key="1">
    <citation type="journal article" date="2023" name="Plants (Basel)">
        <title>Bridging the Gap: Combining Genomics and Transcriptomics Approaches to Understand Stylosanthes scabra, an Orphan Legume from the Brazilian Caatinga.</title>
        <authorList>
            <person name="Ferreira-Neto J.R.C."/>
            <person name="da Silva M.D."/>
            <person name="Binneck E."/>
            <person name="de Melo N.F."/>
            <person name="da Silva R.H."/>
            <person name="de Melo A.L.T.M."/>
            <person name="Pandolfi V."/>
            <person name="Bustamante F.O."/>
            <person name="Brasileiro-Vidal A.C."/>
            <person name="Benko-Iseppon A.M."/>
        </authorList>
    </citation>
    <scope>NUCLEOTIDE SEQUENCE [LARGE SCALE GENOMIC DNA]</scope>
    <source>
        <tissue evidence="3">Leaves</tissue>
    </source>
</reference>
<accession>A0ABU6ST04</accession>
<feature type="coiled-coil region" evidence="1">
    <location>
        <begin position="152"/>
        <end position="204"/>
    </location>
</feature>
<dbReference type="EMBL" id="JASCZI010061633">
    <property type="protein sequence ID" value="MED6139175.1"/>
    <property type="molecule type" value="Genomic_DNA"/>
</dbReference>
<dbReference type="Proteomes" id="UP001341840">
    <property type="component" value="Unassembled WGS sequence"/>
</dbReference>
<proteinExistence type="predicted"/>
<feature type="region of interest" description="Disordered" evidence="2">
    <location>
        <begin position="273"/>
        <end position="297"/>
    </location>
</feature>
<keyword evidence="4" id="KW-1185">Reference proteome</keyword>
<evidence type="ECO:0000313" key="3">
    <source>
        <dbReference type="EMBL" id="MED6139175.1"/>
    </source>
</evidence>
<protein>
    <submittedName>
        <fullName evidence="3">Uncharacterized protein</fullName>
    </submittedName>
</protein>
<evidence type="ECO:0000256" key="2">
    <source>
        <dbReference type="SAM" id="MobiDB-lite"/>
    </source>
</evidence>
<keyword evidence="1" id="KW-0175">Coiled coil</keyword>
<evidence type="ECO:0000256" key="1">
    <source>
        <dbReference type="SAM" id="Coils"/>
    </source>
</evidence>
<sequence length="319" mass="35793">MEPYIFAGLEERMGMKTGGDKLRVAANGASIGAPVWKLWPPEKNPQSLIISAKIPNSVVIVIIRVWVPIVDVALKRHRLSVDRAILVNRRFGVYTAPWDRLVGVENAFAAKVQMEKALVATRDQVDVLTVERDSALAAPLLNAKIKSLSQELELVEGERLSALDRMKEVEERAMVQAAELESCYSALEQERKKVESLAQSLKGKQMALSEVEAAAVHWRDEWKSLADETGEMVQETFEILMDHIRHLNSAIDYSMITLDTRWDPKAKRIYNPKAETQDQLEPAVEDQPEPAAEEQPEVLVEQQVEETVAGKMGKPHLNL</sequence>
<name>A0ABU6ST04_9FABA</name>
<organism evidence="3 4">
    <name type="scientific">Stylosanthes scabra</name>
    <dbReference type="NCBI Taxonomy" id="79078"/>
    <lineage>
        <taxon>Eukaryota</taxon>
        <taxon>Viridiplantae</taxon>
        <taxon>Streptophyta</taxon>
        <taxon>Embryophyta</taxon>
        <taxon>Tracheophyta</taxon>
        <taxon>Spermatophyta</taxon>
        <taxon>Magnoliopsida</taxon>
        <taxon>eudicotyledons</taxon>
        <taxon>Gunneridae</taxon>
        <taxon>Pentapetalae</taxon>
        <taxon>rosids</taxon>
        <taxon>fabids</taxon>
        <taxon>Fabales</taxon>
        <taxon>Fabaceae</taxon>
        <taxon>Papilionoideae</taxon>
        <taxon>50 kb inversion clade</taxon>
        <taxon>dalbergioids sensu lato</taxon>
        <taxon>Dalbergieae</taxon>
        <taxon>Pterocarpus clade</taxon>
        <taxon>Stylosanthes</taxon>
    </lineage>
</organism>
<feature type="compositionally biased region" description="Acidic residues" evidence="2">
    <location>
        <begin position="283"/>
        <end position="296"/>
    </location>
</feature>